<reference evidence="3 4" key="1">
    <citation type="submission" date="2015-07" db="EMBL/GenBank/DDBJ databases">
        <title>Whole genome sequencing of Bosea vaviloviae isolated from cave pool.</title>
        <authorList>
            <person name="Tan N.E.H."/>
            <person name="Lee Y.P."/>
            <person name="Gan H.M."/>
            <person name="Barton H."/>
            <person name="Savka M.A."/>
        </authorList>
    </citation>
    <scope>NUCLEOTIDE SEQUENCE [LARGE SCALE GENOMIC DNA]</scope>
    <source>
        <strain evidence="3 4">SD260</strain>
    </source>
</reference>
<keyword evidence="2" id="KW-0564">Palmitate</keyword>
<name>A0A0N0M7B8_9HYPH</name>
<keyword evidence="2" id="KW-1134">Transmembrane beta strand</keyword>
<dbReference type="PANTHER" id="PTHR30203:SF25">
    <property type="entry name" value="OUTER MEMBRANE PROTEIN-RELATED"/>
    <property type="match status" value="1"/>
</dbReference>
<gene>
    <name evidence="3" type="ORF">AE618_26255</name>
</gene>
<dbReference type="NCBIfam" id="TIGR01845">
    <property type="entry name" value="outer_NodT"/>
    <property type="match status" value="1"/>
</dbReference>
<dbReference type="InterPro" id="IPR010131">
    <property type="entry name" value="MdtP/NodT-like"/>
</dbReference>
<dbReference type="Gene3D" id="2.20.200.10">
    <property type="entry name" value="Outer membrane efflux proteins (OEP)"/>
    <property type="match status" value="1"/>
</dbReference>
<dbReference type="InterPro" id="IPR003423">
    <property type="entry name" value="OMP_efflux"/>
</dbReference>
<dbReference type="OrthoDB" id="9783100at2"/>
<dbReference type="PANTHER" id="PTHR30203">
    <property type="entry name" value="OUTER MEMBRANE CATION EFFLUX PROTEIN"/>
    <property type="match status" value="1"/>
</dbReference>
<keyword evidence="2" id="KW-0449">Lipoprotein</keyword>
<accession>A0A0N0M7B8</accession>
<dbReference type="GO" id="GO:0015562">
    <property type="term" value="F:efflux transmembrane transporter activity"/>
    <property type="evidence" value="ECO:0007669"/>
    <property type="project" value="InterPro"/>
</dbReference>
<sequence>MNCAAARLSRLAGLSLVALALAGCAVGPDYAASGQLLPASWGNAPKTAKPLDARRLSQWWKTLGDARLNQIVDRAVAGNLDVASAKARIREARATRRQAIGALFPTVDGQGSATRSRSSAATSASGSNITSNLFQAGFDSSFELDLFGGNARGVEAATYGADAADEDLRATLLTLIGDVATNYIEARGAQARASLARRTAASQRETEKLTRNKFTAGSASALDVERAAAQAATTEAAIPTLEAAYAQSLHQLGILTGEAPTALAGILGRGGPIPSARSTPPAGIPADVLVNRPDVRRAERQLAQATAKIGQAEAALYPRVSLTGNISATALKTGDLAKNSAIGWSFGPSLSVPIFNGGELRAAVEVAEAQRDQSDAALRLAVLTALQDVENSLVNLAKERQRAGKLSAAANSFREAARLSRSLYQSGAASFLDVLDAERSLYSAEDTLLQSRVATTSNFVALNKALGGGWDKPVEVELPRVIDVNTGPHLRAAY</sequence>
<evidence type="ECO:0000313" key="3">
    <source>
        <dbReference type="EMBL" id="KPH73766.1"/>
    </source>
</evidence>
<feature type="chain" id="PRO_5005732768" evidence="2">
    <location>
        <begin position="32"/>
        <end position="494"/>
    </location>
</feature>
<comment type="subcellular location">
    <subcellularLocation>
        <location evidence="2">Cell membrane</location>
        <topology evidence="2">Lipid-anchor</topology>
    </subcellularLocation>
</comment>
<evidence type="ECO:0000256" key="2">
    <source>
        <dbReference type="RuleBase" id="RU362097"/>
    </source>
</evidence>
<evidence type="ECO:0000256" key="1">
    <source>
        <dbReference type="ARBA" id="ARBA00007613"/>
    </source>
</evidence>
<dbReference type="AlphaFoldDB" id="A0A0N0M7B8"/>
<keyword evidence="2" id="KW-0812">Transmembrane</keyword>
<keyword evidence="4" id="KW-1185">Reference proteome</keyword>
<comment type="similarity">
    <text evidence="1 2">Belongs to the outer membrane factor (OMF) (TC 1.B.17) family.</text>
</comment>
<dbReference type="EMBL" id="LGSZ01000095">
    <property type="protein sequence ID" value="KPH73766.1"/>
    <property type="molecule type" value="Genomic_DNA"/>
</dbReference>
<dbReference type="PATRIC" id="fig|1526658.3.peg.4791"/>
<dbReference type="GO" id="GO:0005886">
    <property type="term" value="C:plasma membrane"/>
    <property type="evidence" value="ECO:0007669"/>
    <property type="project" value="UniProtKB-SubCell"/>
</dbReference>
<protein>
    <submittedName>
        <fullName evidence="3">RND transporter</fullName>
    </submittedName>
</protein>
<dbReference type="Proteomes" id="UP000037822">
    <property type="component" value="Unassembled WGS sequence"/>
</dbReference>
<dbReference type="SUPFAM" id="SSF56954">
    <property type="entry name" value="Outer membrane efflux proteins (OEP)"/>
    <property type="match status" value="1"/>
</dbReference>
<comment type="caution">
    <text evidence="3">The sequence shown here is derived from an EMBL/GenBank/DDBJ whole genome shotgun (WGS) entry which is preliminary data.</text>
</comment>
<evidence type="ECO:0000313" key="4">
    <source>
        <dbReference type="Proteomes" id="UP000037822"/>
    </source>
</evidence>
<proteinExistence type="inferred from homology"/>
<feature type="signal peptide" evidence="2">
    <location>
        <begin position="1"/>
        <end position="31"/>
    </location>
</feature>
<dbReference type="PROSITE" id="PS51257">
    <property type="entry name" value="PROKAR_LIPOPROTEIN"/>
    <property type="match status" value="1"/>
</dbReference>
<keyword evidence="2" id="KW-0472">Membrane</keyword>
<dbReference type="Gene3D" id="1.20.1600.10">
    <property type="entry name" value="Outer membrane efflux proteins (OEP)"/>
    <property type="match status" value="1"/>
</dbReference>
<dbReference type="Pfam" id="PF02321">
    <property type="entry name" value="OEP"/>
    <property type="match status" value="2"/>
</dbReference>
<organism evidence="3 4">
    <name type="scientific">Bosea vaviloviae</name>
    <dbReference type="NCBI Taxonomy" id="1526658"/>
    <lineage>
        <taxon>Bacteria</taxon>
        <taxon>Pseudomonadati</taxon>
        <taxon>Pseudomonadota</taxon>
        <taxon>Alphaproteobacteria</taxon>
        <taxon>Hyphomicrobiales</taxon>
        <taxon>Boseaceae</taxon>
        <taxon>Bosea</taxon>
    </lineage>
</organism>
<keyword evidence="2" id="KW-0732">Signal</keyword>